<comment type="caution">
    <text evidence="3">The sequence shown here is derived from an EMBL/GenBank/DDBJ whole genome shotgun (WGS) entry which is preliminary data.</text>
</comment>
<keyword evidence="2" id="KW-0812">Transmembrane</keyword>
<reference evidence="3" key="3">
    <citation type="journal article" date="2023" name="Int. J. Syst. Evol. Microbiol.">
        <title>Sellimonas catena sp. nov., isolated from human faeces.</title>
        <authorList>
            <person name="Hisatomi A."/>
            <person name="Ohkuma M."/>
            <person name="Sakamoto M."/>
        </authorList>
    </citation>
    <scope>NUCLEOTIDE SEQUENCE</scope>
    <source>
        <strain evidence="3">18CBH55</strain>
    </source>
</reference>
<name>A0A9W6CBT6_9FIRM</name>
<accession>A0A9W6CBT6</accession>
<organism evidence="3 4">
    <name type="scientific">Sellimonas catena</name>
    <dbReference type="NCBI Taxonomy" id="2994035"/>
    <lineage>
        <taxon>Bacteria</taxon>
        <taxon>Bacillati</taxon>
        <taxon>Bacillota</taxon>
        <taxon>Clostridia</taxon>
        <taxon>Lachnospirales</taxon>
        <taxon>Lachnospiraceae</taxon>
        <taxon>Sellimonas</taxon>
    </lineage>
</organism>
<dbReference type="EMBL" id="BSCH01000018">
    <property type="protein sequence ID" value="GLG91218.1"/>
    <property type="molecule type" value="Genomic_DNA"/>
</dbReference>
<reference evidence="3" key="2">
    <citation type="submission" date="2022-11" db="EMBL/GenBank/DDBJ databases">
        <title>Draft genome sequence of Sellimonas catena strain 18CBH55.</title>
        <authorList>
            <person name="Atsushi H."/>
            <person name="Moriya O."/>
            <person name="Mitsuo S."/>
        </authorList>
    </citation>
    <scope>NUCLEOTIDE SEQUENCE</scope>
    <source>
        <strain evidence="3">18CBH55</strain>
    </source>
</reference>
<feature type="compositionally biased region" description="Basic and acidic residues" evidence="1">
    <location>
        <begin position="102"/>
        <end position="174"/>
    </location>
</feature>
<reference evidence="3" key="1">
    <citation type="submission" date="2022-11" db="EMBL/GenBank/DDBJ databases">
        <title>Draft genome sequence of Sellimonas catena strain 18CBH55.</title>
        <authorList>
            <person name="Hisatomi A."/>
            <person name="Ohkuma M."/>
            <person name="Sakamoto M."/>
        </authorList>
    </citation>
    <scope>NUCLEOTIDE SEQUENCE</scope>
    <source>
        <strain evidence="3">18CBH55</strain>
    </source>
</reference>
<keyword evidence="2" id="KW-0472">Membrane</keyword>
<evidence type="ECO:0000313" key="4">
    <source>
        <dbReference type="Proteomes" id="UP001145094"/>
    </source>
</evidence>
<evidence type="ECO:0000256" key="2">
    <source>
        <dbReference type="SAM" id="Phobius"/>
    </source>
</evidence>
<gene>
    <name evidence="3" type="ORF">Selli2_26450</name>
</gene>
<feature type="transmembrane region" description="Helical" evidence="2">
    <location>
        <begin position="6"/>
        <end position="35"/>
    </location>
</feature>
<feature type="region of interest" description="Disordered" evidence="1">
    <location>
        <begin position="91"/>
        <end position="175"/>
    </location>
</feature>
<dbReference type="Proteomes" id="UP001145094">
    <property type="component" value="Unassembled WGS sequence"/>
</dbReference>
<evidence type="ECO:0000256" key="1">
    <source>
        <dbReference type="SAM" id="MobiDB-lite"/>
    </source>
</evidence>
<dbReference type="AlphaFoldDB" id="A0A9W6CBT6"/>
<evidence type="ECO:0008006" key="5">
    <source>
        <dbReference type="Google" id="ProtNLM"/>
    </source>
</evidence>
<dbReference type="RefSeq" id="WP_281845647.1">
    <property type="nucleotide sequence ID" value="NZ_BSCH01000018.1"/>
</dbReference>
<sequence>MIIVHILLWILKIAGILLLLVLGLLLLGILTVLFVPVRYELSASGDIEEPEKITGKISIRYFFRLIRFQAAYENQKFHWMAGIAWKKIGQDKNEEPEEEIQEKETPEKYKEDKKVPGRPEDGTREPEEQEGRGKENDSRKREAVKKEKPDPEKKQEEKSEKEKPQSRKGEKKESGWQQISGKIKYTFQRICDKIKTLSKTKDRIEKFIKDEVHQSAFKKGKIVLIHFIKTWMPKEARGYVEYGFDDPYYTGKLLSWLALFYPFFGKWLQIAPDFEKPALNGSIFIKGHLRMNHLAAAAVRLVADKNIRSTAKEVLHLLKRQKKEES</sequence>
<protein>
    <recommendedName>
        <fullName evidence="5">DUF2953 domain-containing protein</fullName>
    </recommendedName>
</protein>
<evidence type="ECO:0000313" key="3">
    <source>
        <dbReference type="EMBL" id="GLG91218.1"/>
    </source>
</evidence>
<keyword evidence="2" id="KW-1133">Transmembrane helix</keyword>
<proteinExistence type="predicted"/>